<accession>A0ABR1MDD1</accession>
<name>A0ABR1MDD1_9PEZI</name>
<evidence type="ECO:0000313" key="2">
    <source>
        <dbReference type="EMBL" id="KAK7544607.1"/>
    </source>
</evidence>
<protein>
    <submittedName>
        <fullName evidence="2">ACT domain-containing protein</fullName>
    </submittedName>
</protein>
<reference evidence="2 3" key="1">
    <citation type="submission" date="2024-04" db="EMBL/GenBank/DDBJ databases">
        <title>Phyllosticta paracitricarpa is synonymous to the EU quarantine fungus P. citricarpa based on phylogenomic analyses.</title>
        <authorList>
            <consortium name="Lawrence Berkeley National Laboratory"/>
            <person name="Van ingen-buijs V.A."/>
            <person name="Van westerhoven A.C."/>
            <person name="Haridas S."/>
            <person name="Skiadas P."/>
            <person name="Martin F."/>
            <person name="Groenewald J.Z."/>
            <person name="Crous P.W."/>
            <person name="Seidl M.F."/>
        </authorList>
    </citation>
    <scope>NUCLEOTIDE SEQUENCE [LARGE SCALE GENOMIC DNA]</scope>
    <source>
        <strain evidence="2 3">CPC 17464</strain>
    </source>
</reference>
<dbReference type="InterPro" id="IPR018717">
    <property type="entry name" value="DUF2241"/>
</dbReference>
<dbReference type="Pfam" id="PF10000">
    <property type="entry name" value="ACT_3"/>
    <property type="match status" value="1"/>
</dbReference>
<comment type="caution">
    <text evidence="2">The sequence shown here is derived from an EMBL/GenBank/DDBJ whole genome shotgun (WGS) entry which is preliminary data.</text>
</comment>
<keyword evidence="3" id="KW-1185">Reference proteome</keyword>
<evidence type="ECO:0000313" key="3">
    <source>
        <dbReference type="Proteomes" id="UP001360953"/>
    </source>
</evidence>
<dbReference type="InterPro" id="IPR045865">
    <property type="entry name" value="ACT-like_dom_sf"/>
</dbReference>
<dbReference type="Proteomes" id="UP001360953">
    <property type="component" value="Unassembled WGS sequence"/>
</dbReference>
<dbReference type="EMBL" id="JBBPEH010000001">
    <property type="protein sequence ID" value="KAK7544607.1"/>
    <property type="molecule type" value="Genomic_DNA"/>
</dbReference>
<evidence type="ECO:0000259" key="1">
    <source>
        <dbReference type="Pfam" id="PF10000"/>
    </source>
</evidence>
<feature type="domain" description="DUF2241" evidence="1">
    <location>
        <begin position="3"/>
        <end position="69"/>
    </location>
</feature>
<dbReference type="PANTHER" id="PTHR39199">
    <property type="entry name" value="BLR5128 PROTEIN"/>
    <property type="match status" value="1"/>
</dbReference>
<dbReference type="SUPFAM" id="SSF55021">
    <property type="entry name" value="ACT-like"/>
    <property type="match status" value="2"/>
</dbReference>
<gene>
    <name evidence="2" type="ORF">J3D65DRAFT_27847</name>
</gene>
<dbReference type="Gene3D" id="3.30.2130.10">
    <property type="entry name" value="VC0802-like"/>
    <property type="match status" value="1"/>
</dbReference>
<organism evidence="2 3">
    <name type="scientific">Phyllosticta citribraziliensis</name>
    <dbReference type="NCBI Taxonomy" id="989973"/>
    <lineage>
        <taxon>Eukaryota</taxon>
        <taxon>Fungi</taxon>
        <taxon>Dikarya</taxon>
        <taxon>Ascomycota</taxon>
        <taxon>Pezizomycotina</taxon>
        <taxon>Dothideomycetes</taxon>
        <taxon>Dothideomycetes incertae sedis</taxon>
        <taxon>Botryosphaeriales</taxon>
        <taxon>Phyllostictaceae</taxon>
        <taxon>Phyllosticta</taxon>
    </lineage>
</organism>
<dbReference type="GeneID" id="92027944"/>
<sequence>MATALQLLVRSLSPVLDPLSYVFLTLPPSTKLPAALDPLMTFREAEGLTVIAERQAALDNGLTYTFPCRRITLDVHSSLEAVGFMAVVASRLKEFGIPVNPVSGYYHDHCFVPDGREDEALAALHELAHQAREGKLFA</sequence>
<dbReference type="RefSeq" id="XP_066659842.1">
    <property type="nucleotide sequence ID" value="XM_066795038.1"/>
</dbReference>
<dbReference type="PANTHER" id="PTHR39199:SF1">
    <property type="entry name" value="BLR5128 PROTEIN"/>
    <property type="match status" value="1"/>
</dbReference>
<proteinExistence type="predicted"/>